<sequence length="55" mass="5144">LGGGESDESGGHGGRDVGGGGGSDESGGRGERDVSGGGVGGGRERFRAGGGREAR</sequence>
<comment type="caution">
    <text evidence="2">The sequence shown here is derived from an EMBL/GenBank/DDBJ whole genome shotgun (WGS) entry which is preliminary data.</text>
</comment>
<reference evidence="2 3" key="1">
    <citation type="journal article" date="2021" name="Nat. Plants">
        <title>The Taxus genome provides insights into paclitaxel biosynthesis.</title>
        <authorList>
            <person name="Xiong X."/>
            <person name="Gou J."/>
            <person name="Liao Q."/>
            <person name="Li Y."/>
            <person name="Zhou Q."/>
            <person name="Bi G."/>
            <person name="Li C."/>
            <person name="Du R."/>
            <person name="Wang X."/>
            <person name="Sun T."/>
            <person name="Guo L."/>
            <person name="Liang H."/>
            <person name="Lu P."/>
            <person name="Wu Y."/>
            <person name="Zhang Z."/>
            <person name="Ro D.K."/>
            <person name="Shang Y."/>
            <person name="Huang S."/>
            <person name="Yan J."/>
        </authorList>
    </citation>
    <scope>NUCLEOTIDE SEQUENCE [LARGE SCALE GENOMIC DNA]</scope>
    <source>
        <strain evidence="2">Ta-2019</strain>
    </source>
</reference>
<organism evidence="2 3">
    <name type="scientific">Taxus chinensis</name>
    <name type="common">Chinese yew</name>
    <name type="synonym">Taxus wallichiana var. chinensis</name>
    <dbReference type="NCBI Taxonomy" id="29808"/>
    <lineage>
        <taxon>Eukaryota</taxon>
        <taxon>Viridiplantae</taxon>
        <taxon>Streptophyta</taxon>
        <taxon>Embryophyta</taxon>
        <taxon>Tracheophyta</taxon>
        <taxon>Spermatophyta</taxon>
        <taxon>Pinopsida</taxon>
        <taxon>Pinidae</taxon>
        <taxon>Conifers II</taxon>
        <taxon>Cupressales</taxon>
        <taxon>Taxaceae</taxon>
        <taxon>Taxus</taxon>
    </lineage>
</organism>
<dbReference type="EMBL" id="JAHRHJ020003813">
    <property type="protein sequence ID" value="KAH9288110.1"/>
    <property type="molecule type" value="Genomic_DNA"/>
</dbReference>
<gene>
    <name evidence="2" type="ORF">KI387_032227</name>
</gene>
<protein>
    <submittedName>
        <fullName evidence="2">Uncharacterized protein</fullName>
    </submittedName>
</protein>
<evidence type="ECO:0000313" key="2">
    <source>
        <dbReference type="EMBL" id="KAH9288110.1"/>
    </source>
</evidence>
<keyword evidence="3" id="KW-1185">Reference proteome</keyword>
<dbReference type="AlphaFoldDB" id="A0AA38BNM0"/>
<feature type="compositionally biased region" description="Basic and acidic residues" evidence="1">
    <location>
        <begin position="42"/>
        <end position="55"/>
    </location>
</feature>
<dbReference type="Proteomes" id="UP000824469">
    <property type="component" value="Unassembled WGS sequence"/>
</dbReference>
<feature type="compositionally biased region" description="Gly residues" evidence="1">
    <location>
        <begin position="16"/>
        <end position="25"/>
    </location>
</feature>
<feature type="non-terminal residue" evidence="2">
    <location>
        <position position="1"/>
    </location>
</feature>
<feature type="non-terminal residue" evidence="2">
    <location>
        <position position="55"/>
    </location>
</feature>
<evidence type="ECO:0000256" key="1">
    <source>
        <dbReference type="SAM" id="MobiDB-lite"/>
    </source>
</evidence>
<name>A0AA38BNM0_TAXCH</name>
<accession>A0AA38BNM0</accession>
<feature type="region of interest" description="Disordered" evidence="1">
    <location>
        <begin position="1"/>
        <end position="55"/>
    </location>
</feature>
<evidence type="ECO:0000313" key="3">
    <source>
        <dbReference type="Proteomes" id="UP000824469"/>
    </source>
</evidence>
<proteinExistence type="predicted"/>